<protein>
    <submittedName>
        <fullName evidence="3">DUF4925 domain-containing protein</fullName>
    </submittedName>
    <submittedName>
        <fullName evidence="2">Putative exported lipoprotein</fullName>
    </submittedName>
</protein>
<dbReference type="InterPro" id="IPR032573">
    <property type="entry name" value="DUF4925"/>
</dbReference>
<organism evidence="2 5">
    <name type="scientific">Bacteroides finegoldii</name>
    <dbReference type="NCBI Taxonomy" id="338188"/>
    <lineage>
        <taxon>Bacteria</taxon>
        <taxon>Pseudomonadati</taxon>
        <taxon>Bacteroidota</taxon>
        <taxon>Bacteroidia</taxon>
        <taxon>Bacteroidales</taxon>
        <taxon>Bacteroidaceae</taxon>
        <taxon>Bacteroides</taxon>
    </lineage>
</organism>
<proteinExistence type="predicted"/>
<keyword evidence="2" id="KW-0449">Lipoprotein</keyword>
<dbReference type="GeneID" id="92989901"/>
<reference evidence="6 7" key="2">
    <citation type="journal article" date="2019" name="Nat. Med.">
        <title>A library of human gut bacterial isolates paired with longitudinal multiomics data enables mechanistic microbiome research.</title>
        <authorList>
            <person name="Poyet M."/>
            <person name="Groussin M."/>
            <person name="Gibbons S.M."/>
            <person name="Avila-Pacheco J."/>
            <person name="Jiang X."/>
            <person name="Kearney S.M."/>
            <person name="Perrotta A.R."/>
            <person name="Berdy B."/>
            <person name="Zhao S."/>
            <person name="Lieberman T.D."/>
            <person name="Swanson P.K."/>
            <person name="Smith M."/>
            <person name="Roesemann S."/>
            <person name="Alexander J.E."/>
            <person name="Rich S.A."/>
            <person name="Livny J."/>
            <person name="Vlamakis H."/>
            <person name="Clish C."/>
            <person name="Bullock K."/>
            <person name="Deik A."/>
            <person name="Scott J."/>
            <person name="Pierce K.A."/>
            <person name="Xavier R.J."/>
            <person name="Alm E.J."/>
        </authorList>
    </citation>
    <scope>NUCLEOTIDE SEQUENCE [LARGE SCALE GENOMIC DNA]</scope>
    <source>
        <strain evidence="4 7">BIOML-A2</strain>
        <strain evidence="3 6">BIOML-A6</strain>
    </source>
</reference>
<feature type="chain" id="PRO_5044549847" evidence="1">
    <location>
        <begin position="23"/>
        <end position="438"/>
    </location>
</feature>
<evidence type="ECO:0000313" key="3">
    <source>
        <dbReference type="EMBL" id="KAA5228916.1"/>
    </source>
</evidence>
<evidence type="ECO:0000256" key="1">
    <source>
        <dbReference type="SAM" id="SignalP"/>
    </source>
</evidence>
<dbReference type="RefSeq" id="WP_007748455.1">
    <property type="nucleotide sequence ID" value="NZ_CABIXA010000008.1"/>
</dbReference>
<keyword evidence="1" id="KW-0732">Signal</keyword>
<dbReference type="EMBL" id="VWAK01000032">
    <property type="protein sequence ID" value="KAA5228916.1"/>
    <property type="molecule type" value="Genomic_DNA"/>
</dbReference>
<dbReference type="PROSITE" id="PS51257">
    <property type="entry name" value="PROKAR_LIPOPROTEIN"/>
    <property type="match status" value="1"/>
</dbReference>
<dbReference type="Proteomes" id="UP000421791">
    <property type="component" value="Unassembled WGS sequence"/>
</dbReference>
<reference evidence="2 5" key="1">
    <citation type="submission" date="2015-09" db="EMBL/GenBank/DDBJ databases">
        <authorList>
            <consortium name="Pathogen Informatics"/>
        </authorList>
    </citation>
    <scope>NUCLEOTIDE SEQUENCE [LARGE SCALE GENOMIC DNA]</scope>
    <source>
        <strain evidence="2 5">2789STDY5608840</strain>
    </source>
</reference>
<gene>
    <name evidence="2" type="ORF">ERS852397_01822</name>
    <name evidence="4" type="ORF">F2Z09_14640</name>
    <name evidence="3" type="ORF">F2Z22_16295</name>
</gene>
<evidence type="ECO:0000313" key="7">
    <source>
        <dbReference type="Proteomes" id="UP000440198"/>
    </source>
</evidence>
<dbReference type="EMBL" id="CYZH01000008">
    <property type="protein sequence ID" value="CUO33731.1"/>
    <property type="molecule type" value="Genomic_DNA"/>
</dbReference>
<dbReference type="Proteomes" id="UP000095517">
    <property type="component" value="Unassembled WGS sequence"/>
</dbReference>
<dbReference type="STRING" id="338188.ERS852397_01822"/>
<feature type="signal peptide" evidence="1">
    <location>
        <begin position="1"/>
        <end position="22"/>
    </location>
</feature>
<evidence type="ECO:0000313" key="2">
    <source>
        <dbReference type="EMBL" id="CUO33731.1"/>
    </source>
</evidence>
<evidence type="ECO:0000313" key="6">
    <source>
        <dbReference type="Proteomes" id="UP000421791"/>
    </source>
</evidence>
<evidence type="ECO:0000313" key="5">
    <source>
        <dbReference type="Proteomes" id="UP000095517"/>
    </source>
</evidence>
<dbReference type="Proteomes" id="UP000440198">
    <property type="component" value="Unassembled WGS sequence"/>
</dbReference>
<dbReference type="EMBL" id="VWAG01000029">
    <property type="protein sequence ID" value="KAA5255116.1"/>
    <property type="molecule type" value="Genomic_DNA"/>
</dbReference>
<evidence type="ECO:0000313" key="4">
    <source>
        <dbReference type="EMBL" id="KAA5255116.1"/>
    </source>
</evidence>
<accession>A0A174E7H9</accession>
<dbReference type="Pfam" id="PF16272">
    <property type="entry name" value="DUF4925"/>
    <property type="match status" value="2"/>
</dbReference>
<sequence>MKKISILMTSFLVITLSLLTSCDNDHYGPAPVDVTANYSNKLSNPNPNLILTYNGETMIGKSVDFSTVTGETAIVTLYDILPGEKELKMVSIPLSGDEEGYSFSGNGMGENTLTSFRYEGRVTKGQLTLNISNLQMGNAELWANTYKLPTVINGIKRIVVGDIWGDEYTWQEVDGQVLNASCYFYADIEASESGATTQTWGNAIQNILSYILPQVLQDITLRADGNITASYSNEPLSGLDMETIFGFLSVPLTQDMITPHIANRKYIPSPKGFANWHQKNDKFILKLNLANIISQIASDKHIDANIINAIIDAISQMDPMKLKELLTTLNQSLNNDTLGFLININDTSFKALFNWLTTGIPMLVTSKEGHTHIYLDKEEFTPIAKLLPDLSPLVISMLPEDMQALGSIISAFLDGISKAFLSPQKIEFGLELVQSNKK</sequence>
<name>A0A174E7H9_9BACE</name>
<dbReference type="AlphaFoldDB" id="A0A174E7H9"/>
<keyword evidence="7" id="KW-1185">Reference proteome</keyword>